<protein>
    <recommendedName>
        <fullName evidence="4">Type I-D CRISPR-associated protein Cas7/Csc2</fullName>
    </recommendedName>
</protein>
<evidence type="ECO:0008006" key="4">
    <source>
        <dbReference type="Google" id="ProtNLM"/>
    </source>
</evidence>
<feature type="region of interest" description="Disordered" evidence="1">
    <location>
        <begin position="1"/>
        <end position="20"/>
    </location>
</feature>
<evidence type="ECO:0000313" key="3">
    <source>
        <dbReference type="Proteomes" id="UP000298602"/>
    </source>
</evidence>
<accession>A0A4P8L4J6</accession>
<reference evidence="2 3" key="2">
    <citation type="submission" date="2019-05" db="EMBL/GenBank/DDBJ databases">
        <authorList>
            <person name="Suflita J.M."/>
            <person name="Marks C.R."/>
        </authorList>
    </citation>
    <scope>NUCLEOTIDE SEQUENCE [LARGE SCALE GENOMIC DNA]</scope>
    <source>
        <strain evidence="2 3">ALDC</strain>
    </source>
</reference>
<evidence type="ECO:0000256" key="1">
    <source>
        <dbReference type="SAM" id="MobiDB-lite"/>
    </source>
</evidence>
<dbReference type="OrthoDB" id="583468at2"/>
<proteinExistence type="predicted"/>
<reference evidence="2 3" key="1">
    <citation type="submission" date="2019-05" db="EMBL/GenBank/DDBJ databases">
        <title>The Complete Genome Sequence of the n-alkane-degrading Desulfoglaeba alkanexedens ALDC reveals multiple alkylsuccinate synthase gene clusters.</title>
        <authorList>
            <person name="Callaghan A.V."/>
            <person name="Davidova I.A."/>
            <person name="Duncan K.E."/>
            <person name="Morris B."/>
            <person name="McInerney M.J."/>
        </authorList>
    </citation>
    <scope>NUCLEOTIDE SEQUENCE [LARGE SCALE GENOMIC DNA]</scope>
    <source>
        <strain evidence="2 3">ALDC</strain>
    </source>
</reference>
<keyword evidence="3" id="KW-1185">Reference proteome</keyword>
<dbReference type="KEGG" id="dax:FDQ92_11875"/>
<feature type="compositionally biased region" description="Basic and acidic residues" evidence="1">
    <location>
        <begin position="1"/>
        <end position="11"/>
    </location>
</feature>
<evidence type="ECO:0000313" key="2">
    <source>
        <dbReference type="EMBL" id="QCQ22810.1"/>
    </source>
</evidence>
<name>A0A4P8L4J6_9BACT</name>
<dbReference type="AlphaFoldDB" id="A0A4P8L4J6"/>
<gene>
    <name evidence="2" type="ORF">FDQ92_11875</name>
</gene>
<dbReference type="EMBL" id="CP040098">
    <property type="protein sequence ID" value="QCQ22810.1"/>
    <property type="molecule type" value="Genomic_DNA"/>
</dbReference>
<dbReference type="RefSeq" id="WP_137425093.1">
    <property type="nucleotide sequence ID" value="NZ_CP040098.1"/>
</dbReference>
<organism evidence="2 3">
    <name type="scientific">Desulfoglaeba alkanexedens ALDC</name>
    <dbReference type="NCBI Taxonomy" id="980445"/>
    <lineage>
        <taxon>Bacteria</taxon>
        <taxon>Pseudomonadati</taxon>
        <taxon>Thermodesulfobacteriota</taxon>
        <taxon>Syntrophobacteria</taxon>
        <taxon>Syntrophobacterales</taxon>
        <taxon>Syntrophobacteraceae</taxon>
        <taxon>Desulfoglaeba</taxon>
    </lineage>
</organism>
<sequence>MAKAAENDGKNAKTLSGLPESQEPRRHYDIYAILEAPQELYFGDEKEVNVNIVEKVRVTTARGAVEKCTIAPSKRRGVERRCLLWSDAGGRLLMDKLQCGIPNTCCRDDCPVCAIFGGLIAGEKTFIGRLTHGGGVAVAPEIALEKQRAMHPALITKEKDNTPMPYRKEYAQPGLLYPISNHLLSVTEKEFGAAAYAFLLSLHRLGAGNPKGLGFARAAWNGHSEAVEPLLVVDSYRVPLGERPLVSPSITDNQEAVNRFVRLAETYKQDARDAFERRLGAQALAFLQSCASEFEKRVLRADS</sequence>
<dbReference type="Proteomes" id="UP000298602">
    <property type="component" value="Chromosome"/>
</dbReference>